<keyword evidence="5 6" id="KW-0472">Membrane</keyword>
<evidence type="ECO:0000256" key="3">
    <source>
        <dbReference type="ARBA" id="ARBA00022692"/>
    </source>
</evidence>
<organism evidence="7 8">
    <name type="scientific">Epilithonimonas zeae</name>
    <dbReference type="NCBI Taxonomy" id="1416779"/>
    <lineage>
        <taxon>Bacteria</taxon>
        <taxon>Pseudomonadati</taxon>
        <taxon>Bacteroidota</taxon>
        <taxon>Flavobacteriia</taxon>
        <taxon>Flavobacteriales</taxon>
        <taxon>Weeksellaceae</taxon>
        <taxon>Chryseobacterium group</taxon>
        <taxon>Epilithonimonas</taxon>
    </lineage>
</organism>
<accession>A0A1N6ILQ6</accession>
<dbReference type="STRING" id="1416779.SAMN05444409_2790"/>
<dbReference type="PANTHER" id="PTHR30086">
    <property type="entry name" value="ARGININE EXPORTER PROTEIN ARGO"/>
    <property type="match status" value="1"/>
</dbReference>
<feature type="transmembrane region" description="Helical" evidence="6">
    <location>
        <begin position="57"/>
        <end position="78"/>
    </location>
</feature>
<reference evidence="8" key="1">
    <citation type="submission" date="2016-11" db="EMBL/GenBank/DDBJ databases">
        <authorList>
            <person name="Varghese N."/>
            <person name="Submissions S."/>
        </authorList>
    </citation>
    <scope>NUCLEOTIDE SEQUENCE [LARGE SCALE GENOMIC DNA]</scope>
    <source>
        <strain evidence="8">DSM 27623</strain>
    </source>
</reference>
<dbReference type="Pfam" id="PF01810">
    <property type="entry name" value="LysE"/>
    <property type="match status" value="1"/>
</dbReference>
<feature type="transmembrane region" description="Helical" evidence="6">
    <location>
        <begin position="164"/>
        <end position="184"/>
    </location>
</feature>
<dbReference type="AlphaFoldDB" id="A0A1N6ILQ6"/>
<evidence type="ECO:0000313" key="7">
    <source>
        <dbReference type="EMBL" id="SIO32984.1"/>
    </source>
</evidence>
<keyword evidence="3 6" id="KW-0812">Transmembrane</keyword>
<proteinExistence type="predicted"/>
<evidence type="ECO:0000256" key="5">
    <source>
        <dbReference type="ARBA" id="ARBA00023136"/>
    </source>
</evidence>
<feature type="transmembrane region" description="Helical" evidence="6">
    <location>
        <begin position="204"/>
        <end position="221"/>
    </location>
</feature>
<dbReference type="GO" id="GO:0005886">
    <property type="term" value="C:plasma membrane"/>
    <property type="evidence" value="ECO:0007669"/>
    <property type="project" value="UniProtKB-SubCell"/>
</dbReference>
<feature type="transmembrane region" description="Helical" evidence="6">
    <location>
        <begin position="90"/>
        <end position="108"/>
    </location>
</feature>
<protein>
    <submittedName>
        <fullName evidence="7">Threonine/homoserine/homoserine lactone efflux protein</fullName>
    </submittedName>
</protein>
<dbReference type="EMBL" id="FSRK01000002">
    <property type="protein sequence ID" value="SIO32984.1"/>
    <property type="molecule type" value="Genomic_DNA"/>
</dbReference>
<dbReference type="InterPro" id="IPR001123">
    <property type="entry name" value="LeuE-type"/>
</dbReference>
<dbReference type="Proteomes" id="UP000185207">
    <property type="component" value="Unassembled WGS sequence"/>
</dbReference>
<feature type="transmembrane region" description="Helical" evidence="6">
    <location>
        <begin position="22"/>
        <end position="45"/>
    </location>
</feature>
<dbReference type="GO" id="GO:0015171">
    <property type="term" value="F:amino acid transmembrane transporter activity"/>
    <property type="evidence" value="ECO:0007669"/>
    <property type="project" value="TreeGrafter"/>
</dbReference>
<evidence type="ECO:0000256" key="2">
    <source>
        <dbReference type="ARBA" id="ARBA00022475"/>
    </source>
</evidence>
<evidence type="ECO:0000313" key="8">
    <source>
        <dbReference type="Proteomes" id="UP000185207"/>
    </source>
</evidence>
<feature type="transmembrane region" description="Helical" evidence="6">
    <location>
        <begin position="129"/>
        <end position="152"/>
    </location>
</feature>
<gene>
    <name evidence="7" type="ORF">SAMN05444409_2790</name>
</gene>
<keyword evidence="4 6" id="KW-1133">Transmembrane helix</keyword>
<dbReference type="PANTHER" id="PTHR30086:SF20">
    <property type="entry name" value="ARGININE EXPORTER PROTEIN ARGO-RELATED"/>
    <property type="match status" value="1"/>
</dbReference>
<name>A0A1N6ILQ6_9FLAO</name>
<keyword evidence="8" id="KW-1185">Reference proteome</keyword>
<evidence type="ECO:0000256" key="4">
    <source>
        <dbReference type="ARBA" id="ARBA00022989"/>
    </source>
</evidence>
<comment type="subcellular location">
    <subcellularLocation>
        <location evidence="1">Cell membrane</location>
        <topology evidence="1">Multi-pass membrane protein</topology>
    </subcellularLocation>
</comment>
<keyword evidence="2" id="KW-1003">Cell membrane</keyword>
<evidence type="ECO:0000256" key="1">
    <source>
        <dbReference type="ARBA" id="ARBA00004651"/>
    </source>
</evidence>
<evidence type="ECO:0000256" key="6">
    <source>
        <dbReference type="SAM" id="Phobius"/>
    </source>
</evidence>
<sequence length="242" mass="27918">MSSSFTRYILIFHKKLRMLELILYAVGLGIMLSLVFIGPIFFLLIETSFSRGPRHAIALDIGVVSADLLCILVSYYASADLVSLIDKHPGFYRISAFLILIYAIYMLLSRTKMHIEGEEKLIDQNYFKTFLNGFLLNLLNIGVVLFWLVTVVSVRNAYPKVQDFILYIGIVIGTYLLIDLSKILLAKQFHDRLNQRVANKIRKAVGCILVLFSFFIFLQSFKKFNKFDEKLEKAEKQQPKKR</sequence>